<evidence type="ECO:0000256" key="4">
    <source>
        <dbReference type="ARBA" id="ARBA00022801"/>
    </source>
</evidence>
<evidence type="ECO:0000313" key="8">
    <source>
        <dbReference type="Proteomes" id="UP000269721"/>
    </source>
</evidence>
<sequence length="258" mass="28254">MLFTFGSNSESTRVPVFAFHIHHHKSNTHILFDLGLMKTLTAYPPTLLALFPTIFHPEIDLDAADVLREKGGIPPESISHIVLSHPHFDHCGDPARFPNAEVVIGHGTLAFARPAFPINPASRFLESTFPSGRTRELSPADYNTSLGPFPRAHDFFGDGSVLLLDAPGHMPGHMMALCRTARGLVLLAGDAGHHLCHLTEFGEGGRMSYYMHKCEDEARETLGGIRELIDRWGVRVCLAHAGSFEDWEVVEGGGETGV</sequence>
<dbReference type="SUPFAM" id="SSF56281">
    <property type="entry name" value="Metallo-hydrolase/oxidoreductase"/>
    <property type="match status" value="1"/>
</dbReference>
<keyword evidence="8" id="KW-1185">Reference proteome</keyword>
<evidence type="ECO:0000256" key="3">
    <source>
        <dbReference type="ARBA" id="ARBA00022723"/>
    </source>
</evidence>
<comment type="cofactor">
    <cofactor evidence="1">
        <name>Zn(2+)</name>
        <dbReference type="ChEBI" id="CHEBI:29105"/>
    </cofactor>
</comment>
<dbReference type="CDD" id="cd07730">
    <property type="entry name" value="metallo-hydrolase-like_MBL-fold"/>
    <property type="match status" value="1"/>
</dbReference>
<evidence type="ECO:0000256" key="2">
    <source>
        <dbReference type="ARBA" id="ARBA00007749"/>
    </source>
</evidence>
<proteinExistence type="inferred from homology"/>
<reference evidence="8" key="1">
    <citation type="journal article" date="2018" name="Nat. Microbiol.">
        <title>Leveraging single-cell genomics to expand the fungal tree of life.</title>
        <authorList>
            <person name="Ahrendt S.R."/>
            <person name="Quandt C.A."/>
            <person name="Ciobanu D."/>
            <person name="Clum A."/>
            <person name="Salamov A."/>
            <person name="Andreopoulos B."/>
            <person name="Cheng J.F."/>
            <person name="Woyke T."/>
            <person name="Pelin A."/>
            <person name="Henrissat B."/>
            <person name="Reynolds N.K."/>
            <person name="Benny G.L."/>
            <person name="Smith M.E."/>
            <person name="James T.Y."/>
            <person name="Grigoriev I.V."/>
        </authorList>
    </citation>
    <scope>NUCLEOTIDE SEQUENCE [LARGE SCALE GENOMIC DNA]</scope>
</reference>
<dbReference type="Gene3D" id="3.60.15.10">
    <property type="entry name" value="Ribonuclease Z/Hydroxyacylglutathione hydrolase-like"/>
    <property type="match status" value="1"/>
</dbReference>
<dbReference type="PANTHER" id="PTHR42978">
    <property type="entry name" value="QUORUM-QUENCHING LACTONASE YTNP-RELATED-RELATED"/>
    <property type="match status" value="1"/>
</dbReference>
<dbReference type="EMBL" id="KZ996325">
    <property type="protein sequence ID" value="RKO89040.1"/>
    <property type="molecule type" value="Genomic_DNA"/>
</dbReference>
<accession>A0A4P9WDK4</accession>
<gene>
    <name evidence="7" type="ORF">BDK51DRAFT_23710</name>
</gene>
<keyword evidence="3" id="KW-0479">Metal-binding</keyword>
<comment type="similarity">
    <text evidence="2">Belongs to the metallo-beta-lactamase superfamily.</text>
</comment>
<keyword evidence="5" id="KW-0862">Zinc</keyword>
<feature type="domain" description="Metallo-beta-lactamase" evidence="6">
    <location>
        <begin position="15"/>
        <end position="240"/>
    </location>
</feature>
<keyword evidence="4" id="KW-0378">Hydrolase</keyword>
<evidence type="ECO:0000256" key="5">
    <source>
        <dbReference type="ARBA" id="ARBA00022833"/>
    </source>
</evidence>
<evidence type="ECO:0000313" key="7">
    <source>
        <dbReference type="EMBL" id="RKO89040.1"/>
    </source>
</evidence>
<organism evidence="7 8">
    <name type="scientific">Blyttiomyces helicus</name>
    <dbReference type="NCBI Taxonomy" id="388810"/>
    <lineage>
        <taxon>Eukaryota</taxon>
        <taxon>Fungi</taxon>
        <taxon>Fungi incertae sedis</taxon>
        <taxon>Chytridiomycota</taxon>
        <taxon>Chytridiomycota incertae sedis</taxon>
        <taxon>Chytridiomycetes</taxon>
        <taxon>Chytridiomycetes incertae sedis</taxon>
        <taxon>Blyttiomyces</taxon>
    </lineage>
</organism>
<dbReference type="Proteomes" id="UP000269721">
    <property type="component" value="Unassembled WGS sequence"/>
</dbReference>
<dbReference type="InterPro" id="IPR051013">
    <property type="entry name" value="MBL_superfamily_lactonases"/>
</dbReference>
<dbReference type="Pfam" id="PF00753">
    <property type="entry name" value="Lactamase_B"/>
    <property type="match status" value="1"/>
</dbReference>
<dbReference type="GO" id="GO:0016787">
    <property type="term" value="F:hydrolase activity"/>
    <property type="evidence" value="ECO:0007669"/>
    <property type="project" value="UniProtKB-KW"/>
</dbReference>
<evidence type="ECO:0000256" key="1">
    <source>
        <dbReference type="ARBA" id="ARBA00001947"/>
    </source>
</evidence>
<dbReference type="InterPro" id="IPR001279">
    <property type="entry name" value="Metallo-B-lactamas"/>
</dbReference>
<protein>
    <submittedName>
        <fullName evidence="7">Beta-lactamase-like protein</fullName>
    </submittedName>
</protein>
<dbReference type="InterPro" id="IPR036866">
    <property type="entry name" value="RibonucZ/Hydroxyglut_hydro"/>
</dbReference>
<dbReference type="PANTHER" id="PTHR42978:SF2">
    <property type="entry name" value="102 KBASES UNSTABLE REGION: FROM 1 TO 119443"/>
    <property type="match status" value="1"/>
</dbReference>
<name>A0A4P9WDK4_9FUNG</name>
<dbReference type="AlphaFoldDB" id="A0A4P9WDK4"/>
<evidence type="ECO:0000259" key="6">
    <source>
        <dbReference type="SMART" id="SM00849"/>
    </source>
</evidence>
<dbReference type="SMART" id="SM00849">
    <property type="entry name" value="Lactamase_B"/>
    <property type="match status" value="1"/>
</dbReference>
<dbReference type="GO" id="GO:0046872">
    <property type="term" value="F:metal ion binding"/>
    <property type="evidence" value="ECO:0007669"/>
    <property type="project" value="UniProtKB-KW"/>
</dbReference>
<dbReference type="OrthoDB" id="10250730at2759"/>